<dbReference type="Gene3D" id="3.30.420.10">
    <property type="entry name" value="Ribonuclease H-like superfamily/Ribonuclease H"/>
    <property type="match status" value="1"/>
</dbReference>
<accession>A0A8J6L8H6</accession>
<evidence type="ECO:0000313" key="3">
    <source>
        <dbReference type="Proteomes" id="UP000719412"/>
    </source>
</evidence>
<organism evidence="2 3">
    <name type="scientific">Tenebrio molitor</name>
    <name type="common">Yellow mealworm beetle</name>
    <dbReference type="NCBI Taxonomy" id="7067"/>
    <lineage>
        <taxon>Eukaryota</taxon>
        <taxon>Metazoa</taxon>
        <taxon>Ecdysozoa</taxon>
        <taxon>Arthropoda</taxon>
        <taxon>Hexapoda</taxon>
        <taxon>Insecta</taxon>
        <taxon>Pterygota</taxon>
        <taxon>Neoptera</taxon>
        <taxon>Endopterygota</taxon>
        <taxon>Coleoptera</taxon>
        <taxon>Polyphaga</taxon>
        <taxon>Cucujiformia</taxon>
        <taxon>Tenebrionidae</taxon>
        <taxon>Tenebrio</taxon>
    </lineage>
</organism>
<dbReference type="PANTHER" id="PTHR47326:SF1">
    <property type="entry name" value="HTH PSQ-TYPE DOMAIN-CONTAINING PROTEIN"/>
    <property type="match status" value="1"/>
</dbReference>
<gene>
    <name evidence="2" type="ORF">GEV33_011989</name>
</gene>
<dbReference type="PANTHER" id="PTHR47326">
    <property type="entry name" value="TRANSPOSABLE ELEMENT TC3 TRANSPOSASE-LIKE PROTEIN"/>
    <property type="match status" value="1"/>
</dbReference>
<reference evidence="2" key="2">
    <citation type="submission" date="2021-08" db="EMBL/GenBank/DDBJ databases">
        <authorList>
            <person name="Eriksson T."/>
        </authorList>
    </citation>
    <scope>NUCLEOTIDE SEQUENCE</scope>
    <source>
        <strain evidence="2">Stoneville</strain>
        <tissue evidence="2">Whole head</tissue>
    </source>
</reference>
<feature type="region of interest" description="Disordered" evidence="1">
    <location>
        <begin position="218"/>
        <end position="239"/>
    </location>
</feature>
<dbReference type="AlphaFoldDB" id="A0A8J6L8H6"/>
<sequence length="973" mass="109999">MNIRRIVKLFEDTGSVKELPRAVTKLLRKRSRWRKNSVLSPSRARKLARSRLPQPCPPNPPRNPCFFRPTIPGLRAEQSSPTATALVSEPGHPAHPLSPARSLPQSPPDPVTPPQPRHTPTGSLATPSRGSTPPRGSSRADRRKYEHPLIFLAAEDIPQVTGTIPGGSRLHQVVPLVHSVNKGFATTVCLFPPLPRALTADPWTPSLRRATPAVWRPTTAEKRDWRSRHTATDRRQIASRDVTTGSRGRGHLIQWPPRSPDLTPLDFFLWGYVKEIVFQEIPTTREDMMERIQQAFAAIRRETLRNVRRRFYSRIERESGSWLHAIPSPNIGTLLDNTSFQVCIGLRLGCDLCTPHICKCNAKVDEIGTHSLSCFKSSGRFSRHTEINSIINRSLTSIHVNSTLEPNGLSRDDGKRPDGMTLVPWIKDQPLVWDVTVVDTLADSYVLKSSEVSGFAAEMACKRKHSKYSSIISSNYVFKGLAFETFALCPWCKEAIDFINVIGNRLIAESGDSKSKKFLFKRISLAIQLPGESQGDSDRVNLQGRRDDVVEFTRAVGDDSSKYHRPHRQADHGLHYGRFQTERFCGSGSRRVLSVQVVPGLTGRCRIYPPATLVVAPSSFEDCTSTPNLEICQICLEIIACLHLIASHSNAISGKVVNPAQNILKFVDVLADNSTECFKNKLTQSPIFVTPLKDFKDKIQGCYDDLIEELENCLPEGEKDWPQINFDMVYSLIDFSYENKDQLISSKFRNYFMNCVENFHDAEAKVELMRCFSGNESNSLEIKKMCEMMTGVEKCTITQLDKTCPTDGSMDTLKVKFFAALREPCTEYMMTENLTDNIFKVLASYTPPNLNNFVTVRKYRSVRFLVFADLAGVEGPWVLLMLEDAPSLLEHLESNLKIDEFSKLLLTILSSRPRVYRSWSYLFPPLTALFIYRNTWRRSLSTVLIDDRRCRDFGPFVLIFQTYLGPAFARRKL</sequence>
<evidence type="ECO:0000256" key="1">
    <source>
        <dbReference type="SAM" id="MobiDB-lite"/>
    </source>
</evidence>
<proteinExistence type="predicted"/>
<feature type="compositionally biased region" description="Pro residues" evidence="1">
    <location>
        <begin position="105"/>
        <end position="117"/>
    </location>
</feature>
<dbReference type="Proteomes" id="UP000719412">
    <property type="component" value="Unassembled WGS sequence"/>
</dbReference>
<feature type="region of interest" description="Disordered" evidence="1">
    <location>
        <begin position="37"/>
        <end position="142"/>
    </location>
</feature>
<feature type="compositionally biased region" description="Low complexity" evidence="1">
    <location>
        <begin position="118"/>
        <end position="137"/>
    </location>
</feature>
<dbReference type="GO" id="GO:0003676">
    <property type="term" value="F:nucleic acid binding"/>
    <property type="evidence" value="ECO:0007669"/>
    <property type="project" value="InterPro"/>
</dbReference>
<feature type="compositionally biased region" description="Pro residues" evidence="1">
    <location>
        <begin position="54"/>
        <end position="63"/>
    </location>
</feature>
<protein>
    <submittedName>
        <fullName evidence="2">Uncharacterized protein</fullName>
    </submittedName>
</protein>
<name>A0A8J6L8H6_TENMO</name>
<comment type="caution">
    <text evidence="2">The sequence shown here is derived from an EMBL/GenBank/DDBJ whole genome shotgun (WGS) entry which is preliminary data.</text>
</comment>
<dbReference type="EMBL" id="JABDTM020027256">
    <property type="protein sequence ID" value="KAH0810802.1"/>
    <property type="molecule type" value="Genomic_DNA"/>
</dbReference>
<dbReference type="InterPro" id="IPR036397">
    <property type="entry name" value="RNaseH_sf"/>
</dbReference>
<reference evidence="2" key="1">
    <citation type="journal article" date="2020" name="J Insects Food Feed">
        <title>The yellow mealworm (Tenebrio molitor) genome: a resource for the emerging insects as food and feed industry.</title>
        <authorList>
            <person name="Eriksson T."/>
            <person name="Andere A."/>
            <person name="Kelstrup H."/>
            <person name="Emery V."/>
            <person name="Picard C."/>
        </authorList>
    </citation>
    <scope>NUCLEOTIDE SEQUENCE</scope>
    <source>
        <strain evidence="2">Stoneville</strain>
        <tissue evidence="2">Whole head</tissue>
    </source>
</reference>
<evidence type="ECO:0000313" key="2">
    <source>
        <dbReference type="EMBL" id="KAH0810802.1"/>
    </source>
</evidence>
<keyword evidence="3" id="KW-1185">Reference proteome</keyword>